<dbReference type="Proteomes" id="UP000319980">
    <property type="component" value="Unassembled WGS sequence"/>
</dbReference>
<dbReference type="RefSeq" id="WP_146386149.1">
    <property type="nucleotide sequence ID" value="NZ_VOHK01000002.1"/>
</dbReference>
<keyword evidence="4" id="KW-1185">Reference proteome</keyword>
<protein>
    <recommendedName>
        <fullName evidence="5">ZU5 domain-containing protein</fullName>
    </recommendedName>
</protein>
<evidence type="ECO:0008006" key="5">
    <source>
        <dbReference type="Google" id="ProtNLM"/>
    </source>
</evidence>
<keyword evidence="2" id="KW-0472">Membrane</keyword>
<dbReference type="EMBL" id="VOHK01000002">
    <property type="protein sequence ID" value="TWT22619.1"/>
    <property type="molecule type" value="Genomic_DNA"/>
</dbReference>
<feature type="transmembrane region" description="Helical" evidence="2">
    <location>
        <begin position="60"/>
        <end position="79"/>
    </location>
</feature>
<name>A0A5C5U9P0_9GAMM</name>
<keyword evidence="2" id="KW-1133">Transmembrane helix</keyword>
<sequence length="600" mass="63517">MADPGAPGPARPPLRPVFPRGTIMATPHLAAARRKSPPSVSRELAGDPAPRSRGTAMRRVLRTSLIVAVAAFAVGLLAGCTPGGGSGGAGPVELGHYEDAIRVVPTLDETRATTGTIGLAGGSISATAADGTVFTLAIPADSLRQATRITMTPVTKLDGLPFGNGTDVTVDLQPSGLLFDVPATLSIEPATPIPPGERILYGYSEDRLTFAEPALEASGVAIVVTHFSGYGAAKGFMGDVDEARRRIGGTAEERITSEMRAVMQAEHQAAQRGEPGGNLNALLDPYFEQLDREVIQPRLAAAGQSCAAGRAAILTALGYARQRDLLGYEDPPGTFNEVIELIENTVGPKCMDEEYQMCVDEHIVHRIARAYLGFDRQLALLGIENSPVLEKMKKQVDGCLHFDLEFKVDTRFELDTRSLNGSYLSFAESSELSTEVAFSIDRSLSTNTSYFEPSSGPMESLKQVYRQKAPGCVPGTVSSWTDTGHFLGMDLGIDSGDLDKGGGGATSIRVWLELPSPPVTISGMSCGGVAAPPAADLVGAPGAYLVNHRDDLVDGKVVIEDWEIHNSEVFATAKWSFFNGLGPMGSLEDVGTATLRHTPR</sequence>
<accession>A0A5C5U9P0</accession>
<feature type="region of interest" description="Disordered" evidence="1">
    <location>
        <begin position="30"/>
        <end position="55"/>
    </location>
</feature>
<proteinExistence type="predicted"/>
<dbReference type="AlphaFoldDB" id="A0A5C5U9P0"/>
<keyword evidence="2" id="KW-0812">Transmembrane</keyword>
<reference evidence="3 4" key="1">
    <citation type="journal article" date="2008" name="Int. J. Syst. Evol. Microbiol.">
        <title>Luteimonas marina sp. nov., isolated from seawater.</title>
        <authorList>
            <person name="Baik K.S."/>
            <person name="Park S.C."/>
            <person name="Kim M.S."/>
            <person name="Kim E.M."/>
            <person name="Park C."/>
            <person name="Chun J."/>
            <person name="Seong C.N."/>
        </authorList>
    </citation>
    <scope>NUCLEOTIDE SEQUENCE [LARGE SCALE GENOMIC DNA]</scope>
    <source>
        <strain evidence="3 4">FR1330</strain>
    </source>
</reference>
<organism evidence="3 4">
    <name type="scientific">Luteimonas marina</name>
    <dbReference type="NCBI Taxonomy" id="488485"/>
    <lineage>
        <taxon>Bacteria</taxon>
        <taxon>Pseudomonadati</taxon>
        <taxon>Pseudomonadota</taxon>
        <taxon>Gammaproteobacteria</taxon>
        <taxon>Lysobacterales</taxon>
        <taxon>Lysobacteraceae</taxon>
        <taxon>Luteimonas</taxon>
    </lineage>
</organism>
<evidence type="ECO:0000313" key="3">
    <source>
        <dbReference type="EMBL" id="TWT22619.1"/>
    </source>
</evidence>
<dbReference type="OrthoDB" id="8869422at2"/>
<gene>
    <name evidence="3" type="ORF">FQY83_06285</name>
</gene>
<evidence type="ECO:0000313" key="4">
    <source>
        <dbReference type="Proteomes" id="UP000319980"/>
    </source>
</evidence>
<evidence type="ECO:0000256" key="1">
    <source>
        <dbReference type="SAM" id="MobiDB-lite"/>
    </source>
</evidence>
<evidence type="ECO:0000256" key="2">
    <source>
        <dbReference type="SAM" id="Phobius"/>
    </source>
</evidence>
<comment type="caution">
    <text evidence="3">The sequence shown here is derived from an EMBL/GenBank/DDBJ whole genome shotgun (WGS) entry which is preliminary data.</text>
</comment>